<dbReference type="SUPFAM" id="SSF53649">
    <property type="entry name" value="Alkaline phosphatase-like"/>
    <property type="match status" value="1"/>
</dbReference>
<sequence>MSNITKALRNKSRPLILGITSCVALFSQISAVQAAEAQKRNIIYVLTDDQRYDELGILNPILDTPNMDKLANEGVHFKNAFVTTALCSPSRASILTGQYMHNHGVVDNNKPPREGTIFFPQYLQEQGYQTAFVGKWHMGEDAGHGANDAPQPGFDYWLSFPGQGIYYPKKKPNGKPYTFNVNGKRVPQTKYITDELTDYTIDWLDNVDQEKPFMVYLSHKAVHSNFAPAKRHENQYEKDELPVPQSQADTPENRKGKPMWVQNQRNSWHGVDFPYHSSLDVQSYKKQYHRALSAVDDSLGRILVWLDENNLTDSTTVILMGDNGFMFGEHGLIDKRNAYEESMRVPLLAYAPGYLEAGKVVEEMVANIDIAPTLLDMAGVKAPEHFDGQSFLNIAQGKAEGKWRNDFLYEYYWEFNYPSTPTTFALRSDDYKLIQYHGIWDTEELYDLKNDPREMNNLINDEKYLPVIVEMRKKLFDRLANNQGEHTVPFTEKFSSGAVYREGSRSKAAEFPKQWEKSETDEGLRSFMKHDKKKIKAD</sequence>
<dbReference type="InterPro" id="IPR000917">
    <property type="entry name" value="Sulfatase_N"/>
</dbReference>
<keyword evidence="2 6" id="KW-0732">Signal</keyword>
<keyword evidence="3" id="KW-0378">Hydrolase</keyword>
<dbReference type="PROSITE" id="PS00523">
    <property type="entry name" value="SULFATASE_1"/>
    <property type="match status" value="1"/>
</dbReference>
<dbReference type="InterPro" id="IPR024607">
    <property type="entry name" value="Sulfatase_CS"/>
</dbReference>
<evidence type="ECO:0000256" key="2">
    <source>
        <dbReference type="ARBA" id="ARBA00022729"/>
    </source>
</evidence>
<feature type="region of interest" description="Disordered" evidence="5">
    <location>
        <begin position="233"/>
        <end position="258"/>
    </location>
</feature>
<proteinExistence type="inferred from homology"/>
<dbReference type="CDD" id="cd16031">
    <property type="entry name" value="G6S_like"/>
    <property type="match status" value="1"/>
</dbReference>
<evidence type="ECO:0000256" key="4">
    <source>
        <dbReference type="ARBA" id="ARBA00023180"/>
    </source>
</evidence>
<dbReference type="Proteomes" id="UP001301442">
    <property type="component" value="Chromosome"/>
</dbReference>
<evidence type="ECO:0000259" key="7">
    <source>
        <dbReference type="Pfam" id="PF00884"/>
    </source>
</evidence>
<feature type="chain" id="PRO_5045545053" evidence="6">
    <location>
        <begin position="35"/>
        <end position="538"/>
    </location>
</feature>
<organism evidence="8 9">
    <name type="scientific">Thalassotalea fonticola</name>
    <dbReference type="NCBI Taxonomy" id="3065649"/>
    <lineage>
        <taxon>Bacteria</taxon>
        <taxon>Pseudomonadati</taxon>
        <taxon>Pseudomonadota</taxon>
        <taxon>Gammaproteobacteria</taxon>
        <taxon>Alteromonadales</taxon>
        <taxon>Colwelliaceae</taxon>
        <taxon>Thalassotalea</taxon>
    </lineage>
</organism>
<keyword evidence="9" id="KW-1185">Reference proteome</keyword>
<dbReference type="EMBL" id="CP136600">
    <property type="protein sequence ID" value="WOH39439.1"/>
    <property type="molecule type" value="Genomic_DNA"/>
</dbReference>
<protein>
    <submittedName>
        <fullName evidence="8">Sulfatase</fullName>
    </submittedName>
</protein>
<evidence type="ECO:0000313" key="8">
    <source>
        <dbReference type="EMBL" id="WOH39439.1"/>
    </source>
</evidence>
<reference evidence="8 9" key="1">
    <citation type="submission" date="2023-09" db="EMBL/GenBank/DDBJ databases">
        <authorList>
            <person name="Qi X."/>
        </authorList>
    </citation>
    <scope>NUCLEOTIDE SEQUENCE [LARGE SCALE GENOMIC DNA]</scope>
    <source>
        <strain evidence="8 9">S1-1</strain>
    </source>
</reference>
<dbReference type="PANTHER" id="PTHR43108:SF8">
    <property type="entry name" value="SD21168P"/>
    <property type="match status" value="1"/>
</dbReference>
<evidence type="ECO:0000256" key="5">
    <source>
        <dbReference type="SAM" id="MobiDB-lite"/>
    </source>
</evidence>
<evidence type="ECO:0000313" key="9">
    <source>
        <dbReference type="Proteomes" id="UP001301442"/>
    </source>
</evidence>
<keyword evidence="4" id="KW-0325">Glycoprotein</keyword>
<dbReference type="PANTHER" id="PTHR43108">
    <property type="entry name" value="N-ACETYLGLUCOSAMINE-6-SULFATASE FAMILY MEMBER"/>
    <property type="match status" value="1"/>
</dbReference>
<feature type="signal peptide" evidence="6">
    <location>
        <begin position="1"/>
        <end position="34"/>
    </location>
</feature>
<dbReference type="Pfam" id="PF00884">
    <property type="entry name" value="Sulfatase"/>
    <property type="match status" value="1"/>
</dbReference>
<dbReference type="Gene3D" id="3.40.720.10">
    <property type="entry name" value="Alkaline Phosphatase, subunit A"/>
    <property type="match status" value="1"/>
</dbReference>
<evidence type="ECO:0000256" key="3">
    <source>
        <dbReference type="ARBA" id="ARBA00022801"/>
    </source>
</evidence>
<gene>
    <name evidence="8" type="ORF">RI844_09480</name>
</gene>
<dbReference type="InterPro" id="IPR017850">
    <property type="entry name" value="Alkaline_phosphatase_core_sf"/>
</dbReference>
<accession>A0ABZ0GUR6</accession>
<comment type="similarity">
    <text evidence="1">Belongs to the sulfatase family.</text>
</comment>
<evidence type="ECO:0000256" key="6">
    <source>
        <dbReference type="SAM" id="SignalP"/>
    </source>
</evidence>
<dbReference type="PROSITE" id="PS00149">
    <property type="entry name" value="SULFATASE_2"/>
    <property type="match status" value="1"/>
</dbReference>
<feature type="domain" description="Sulfatase N-terminal" evidence="7">
    <location>
        <begin position="40"/>
        <end position="380"/>
    </location>
</feature>
<evidence type="ECO:0000256" key="1">
    <source>
        <dbReference type="ARBA" id="ARBA00008779"/>
    </source>
</evidence>
<dbReference type="RefSeq" id="WP_348398205.1">
    <property type="nucleotide sequence ID" value="NZ_CP136600.1"/>
</dbReference>
<name>A0ABZ0GUR6_9GAMM</name>